<dbReference type="PROSITE" id="PS01124">
    <property type="entry name" value="HTH_ARAC_FAMILY_2"/>
    <property type="match status" value="1"/>
</dbReference>
<feature type="domain" description="HTH araC/xylS-type" evidence="4">
    <location>
        <begin position="167"/>
        <end position="265"/>
    </location>
</feature>
<dbReference type="SMART" id="SM00342">
    <property type="entry name" value="HTH_ARAC"/>
    <property type="match status" value="1"/>
</dbReference>
<dbReference type="PROSITE" id="PS00041">
    <property type="entry name" value="HTH_ARAC_FAMILY_1"/>
    <property type="match status" value="1"/>
</dbReference>
<name>A0ABZ0VFN9_9MICO</name>
<gene>
    <name evidence="5" type="ORF">T9R20_01225</name>
</gene>
<evidence type="ECO:0000259" key="4">
    <source>
        <dbReference type="PROSITE" id="PS01124"/>
    </source>
</evidence>
<dbReference type="EMBL" id="CP139779">
    <property type="protein sequence ID" value="WQB70612.1"/>
    <property type="molecule type" value="Genomic_DNA"/>
</dbReference>
<keyword evidence="3" id="KW-0804">Transcription</keyword>
<dbReference type="InterPro" id="IPR050204">
    <property type="entry name" value="AraC_XylS_family_regulators"/>
</dbReference>
<evidence type="ECO:0000313" key="5">
    <source>
        <dbReference type="EMBL" id="WQB70612.1"/>
    </source>
</evidence>
<dbReference type="RefSeq" id="WP_322410752.1">
    <property type="nucleotide sequence ID" value="NZ_CP139779.1"/>
</dbReference>
<proteinExistence type="predicted"/>
<keyword evidence="1" id="KW-0805">Transcription regulation</keyword>
<dbReference type="InterPro" id="IPR018060">
    <property type="entry name" value="HTH_AraC"/>
</dbReference>
<dbReference type="SUPFAM" id="SSF46689">
    <property type="entry name" value="Homeodomain-like"/>
    <property type="match status" value="2"/>
</dbReference>
<evidence type="ECO:0000256" key="2">
    <source>
        <dbReference type="ARBA" id="ARBA00023125"/>
    </source>
</evidence>
<organism evidence="5 6">
    <name type="scientific">Microbacterium invictum</name>
    <dbReference type="NCBI Taxonomy" id="515415"/>
    <lineage>
        <taxon>Bacteria</taxon>
        <taxon>Bacillati</taxon>
        <taxon>Actinomycetota</taxon>
        <taxon>Actinomycetes</taxon>
        <taxon>Micrococcales</taxon>
        <taxon>Microbacteriaceae</taxon>
        <taxon>Microbacterium</taxon>
    </lineage>
</organism>
<dbReference type="InterPro" id="IPR018062">
    <property type="entry name" value="HTH_AraC-typ_CS"/>
</dbReference>
<dbReference type="Pfam" id="PF12833">
    <property type="entry name" value="HTH_18"/>
    <property type="match status" value="1"/>
</dbReference>
<evidence type="ECO:0000313" key="6">
    <source>
        <dbReference type="Proteomes" id="UP001324533"/>
    </source>
</evidence>
<sequence>MRMSEDRPEWFGLASFRGAVPAMFAAHRHDDLEVNASPSPLVYLVDGRETMIPAGSLGVFWAARPHRLVTPVDEVSWLTVPLGVALGWSLPGAFVGSLLAGDLVLVSEGAGLALAERAELWAGALARDPGDAERRAAELEVEALMRRIAARRTHVAPGHPGVRGTAGEMAAFISERAADDIRIDDVARAVHLHPQYAMTLFRRALGITIGEYLLQCRVARAQRLLLTTDLPIAEVGFAAGFRSQSQFYARFRDRCGEPPAAYRRRLAGA</sequence>
<keyword evidence="6" id="KW-1185">Reference proteome</keyword>
<dbReference type="Proteomes" id="UP001324533">
    <property type="component" value="Chromosome"/>
</dbReference>
<keyword evidence="2" id="KW-0238">DNA-binding</keyword>
<evidence type="ECO:0000256" key="3">
    <source>
        <dbReference type="ARBA" id="ARBA00023163"/>
    </source>
</evidence>
<dbReference type="InterPro" id="IPR009057">
    <property type="entry name" value="Homeodomain-like_sf"/>
</dbReference>
<dbReference type="Gene3D" id="1.10.10.60">
    <property type="entry name" value="Homeodomain-like"/>
    <property type="match status" value="2"/>
</dbReference>
<dbReference type="PANTHER" id="PTHR46796">
    <property type="entry name" value="HTH-TYPE TRANSCRIPTIONAL ACTIVATOR RHAS-RELATED"/>
    <property type="match status" value="1"/>
</dbReference>
<evidence type="ECO:0000256" key="1">
    <source>
        <dbReference type="ARBA" id="ARBA00023015"/>
    </source>
</evidence>
<protein>
    <submittedName>
        <fullName evidence="5">Helix-turn-helix domain-containing protein</fullName>
    </submittedName>
</protein>
<dbReference type="PANTHER" id="PTHR46796:SF6">
    <property type="entry name" value="ARAC SUBFAMILY"/>
    <property type="match status" value="1"/>
</dbReference>
<accession>A0ABZ0VFN9</accession>
<reference evidence="5 6" key="1">
    <citation type="submission" date="2023-06" db="EMBL/GenBank/DDBJ databases">
        <title>Rock-solubilizing bacteria, Microbacterium invictum, promotes re-establishment of vegetation in rocky wasteland by accelerating rock bio-weathering and reshaping soil bacterial community.</title>
        <authorList>
            <person name="Liu C."/>
        </authorList>
    </citation>
    <scope>NUCLEOTIDE SEQUENCE [LARGE SCALE GENOMIC DNA]</scope>
    <source>
        <strain evidence="5 6">X-18</strain>
    </source>
</reference>